<dbReference type="SUPFAM" id="SSF103378">
    <property type="entry name" value="2-methylcitrate dehydratase PrpD"/>
    <property type="match status" value="1"/>
</dbReference>
<dbReference type="Pfam" id="PF19305">
    <property type="entry name" value="MmgE_PrpD_C"/>
    <property type="match status" value="1"/>
</dbReference>
<evidence type="ECO:0000259" key="3">
    <source>
        <dbReference type="Pfam" id="PF19305"/>
    </source>
</evidence>
<dbReference type="FunFam" id="1.10.4100.10:FF:000002">
    <property type="entry name" value="Aconitate decarboxylase 1"/>
    <property type="match status" value="1"/>
</dbReference>
<dbReference type="PANTHER" id="PTHR16943">
    <property type="entry name" value="2-METHYLCITRATE DEHYDRATASE-RELATED"/>
    <property type="match status" value="1"/>
</dbReference>
<sequence>MSFSQSKCLSQNLHRLAIRNVARRKFVKDTISSTHVMKQNMAAIPVQDSPISDRVNVHVAAPGLTTSGPRQVHSAAVDIAPRRCLNLPISNLTSSLADLISNTSVTHLSEVTIQRSKRMILDTLGVGIIGAQTEISKNLQKFYLLNENSPKSLVWGTQGIKCSLGTAAILNGISVHSMDFDDTWHPATHPSGPVLPAIMSLIGQLGQRCAFTTQDLLTAFNVGIQVQGALLRCSKSSKDIPCRFHPPAVVGIIGSAAAASHLLRLGPHKTRHALAIAASYAGAPMANAGTLTKPFHCGKSARFGLEAALLADIGIEGNENIFDVESGFGAFFTDFNPDNYLQDCDEDEFVLHHQNVAIKRFPAHLGMHWAIDATLTLRQELEMVFQNFSVSDIQSIEIVAPRSKYINRAVPRNEHEARHSFQFNTCSALLDGSVSPATYRCYLSSRPELHRLLHKVKIYTPEENVPSFEDMYVEISVRLKNGEFVRSRCDTPYGHWRRPLSDQDVEQKFRLNTSSLPAGNDTKIIEIVSNLDKPIDPQELLNLLAA</sequence>
<dbReference type="InterPro" id="IPR042188">
    <property type="entry name" value="MmgE/PrpD_sf_2"/>
</dbReference>
<dbReference type="AlphaFoldDB" id="A0ABD3WBN4"/>
<dbReference type="InterPro" id="IPR042183">
    <property type="entry name" value="MmgE/PrpD_sf_1"/>
</dbReference>
<feature type="domain" description="MmgE/PrpD N-terminal" evidence="2">
    <location>
        <begin position="95"/>
        <end position="334"/>
    </location>
</feature>
<dbReference type="EMBL" id="JBJQND010000008">
    <property type="protein sequence ID" value="KAL3869980.1"/>
    <property type="molecule type" value="Genomic_DNA"/>
</dbReference>
<dbReference type="Proteomes" id="UP001634394">
    <property type="component" value="Unassembled WGS sequence"/>
</dbReference>
<dbReference type="InterPro" id="IPR045337">
    <property type="entry name" value="MmgE_PrpD_C"/>
</dbReference>
<comment type="caution">
    <text evidence="4">The sequence shown here is derived from an EMBL/GenBank/DDBJ whole genome shotgun (WGS) entry which is preliminary data.</text>
</comment>
<dbReference type="PANTHER" id="PTHR16943:SF8">
    <property type="entry name" value="2-METHYLCITRATE DEHYDRATASE"/>
    <property type="match status" value="1"/>
</dbReference>
<dbReference type="Gene3D" id="1.10.4100.10">
    <property type="entry name" value="2-methylcitrate dehydratase PrpD"/>
    <property type="match status" value="1"/>
</dbReference>
<evidence type="ECO:0000256" key="1">
    <source>
        <dbReference type="ARBA" id="ARBA00006174"/>
    </source>
</evidence>
<gene>
    <name evidence="4" type="ORF">ACJMK2_042599</name>
</gene>
<evidence type="ECO:0000259" key="2">
    <source>
        <dbReference type="Pfam" id="PF03972"/>
    </source>
</evidence>
<reference evidence="4 5" key="1">
    <citation type="submission" date="2024-11" db="EMBL/GenBank/DDBJ databases">
        <title>Chromosome-level genome assembly of the freshwater bivalve Anodonta woodiana.</title>
        <authorList>
            <person name="Chen X."/>
        </authorList>
    </citation>
    <scope>NUCLEOTIDE SEQUENCE [LARGE SCALE GENOMIC DNA]</scope>
    <source>
        <strain evidence="4">MN2024</strain>
        <tissue evidence="4">Gills</tissue>
    </source>
</reference>
<evidence type="ECO:0008006" key="6">
    <source>
        <dbReference type="Google" id="ProtNLM"/>
    </source>
</evidence>
<comment type="similarity">
    <text evidence="1">Belongs to the PrpD family.</text>
</comment>
<evidence type="ECO:0000313" key="4">
    <source>
        <dbReference type="EMBL" id="KAL3869980.1"/>
    </source>
</evidence>
<proteinExistence type="inferred from homology"/>
<dbReference type="Pfam" id="PF03972">
    <property type="entry name" value="MmgE_PrpD_N"/>
    <property type="match status" value="1"/>
</dbReference>
<dbReference type="Gene3D" id="3.30.1330.120">
    <property type="entry name" value="2-methylcitrate dehydratase PrpD"/>
    <property type="match status" value="1"/>
</dbReference>
<keyword evidence="5" id="KW-1185">Reference proteome</keyword>
<evidence type="ECO:0000313" key="5">
    <source>
        <dbReference type="Proteomes" id="UP001634394"/>
    </source>
</evidence>
<dbReference type="InterPro" id="IPR036148">
    <property type="entry name" value="MmgE/PrpD_sf"/>
</dbReference>
<feature type="domain" description="MmgE/PrpD C-terminal" evidence="3">
    <location>
        <begin position="361"/>
        <end position="532"/>
    </location>
</feature>
<protein>
    <recommendedName>
        <fullName evidence="6">Cis-aconitate decarboxylase</fullName>
    </recommendedName>
</protein>
<dbReference type="InterPro" id="IPR045336">
    <property type="entry name" value="MmgE_PrpD_N"/>
</dbReference>
<organism evidence="4 5">
    <name type="scientific">Sinanodonta woodiana</name>
    <name type="common">Chinese pond mussel</name>
    <name type="synonym">Anodonta woodiana</name>
    <dbReference type="NCBI Taxonomy" id="1069815"/>
    <lineage>
        <taxon>Eukaryota</taxon>
        <taxon>Metazoa</taxon>
        <taxon>Spiralia</taxon>
        <taxon>Lophotrochozoa</taxon>
        <taxon>Mollusca</taxon>
        <taxon>Bivalvia</taxon>
        <taxon>Autobranchia</taxon>
        <taxon>Heteroconchia</taxon>
        <taxon>Palaeoheterodonta</taxon>
        <taxon>Unionida</taxon>
        <taxon>Unionoidea</taxon>
        <taxon>Unionidae</taxon>
        <taxon>Unioninae</taxon>
        <taxon>Sinanodonta</taxon>
    </lineage>
</organism>
<accession>A0ABD3WBN4</accession>
<name>A0ABD3WBN4_SINWO</name>
<dbReference type="InterPro" id="IPR005656">
    <property type="entry name" value="MmgE_PrpD"/>
</dbReference>